<dbReference type="Proteomes" id="UP000438429">
    <property type="component" value="Unassembled WGS sequence"/>
</dbReference>
<dbReference type="EMBL" id="VEVO01003076">
    <property type="protein sequence ID" value="KAF0021682.1"/>
    <property type="molecule type" value="Genomic_DNA"/>
</dbReference>
<sequence>MESVCAGGGFYQRRTLTGSPVWDCPSNSCIPQEALHKKQVKNAQRHVICRQSTLGEHLESARESFFCICKTGKSRALKDTGTMEEPSSPPVRRLVPMAAAKPACARAPDDPVLRG</sequence>
<organism evidence="1 2">
    <name type="scientific">Scophthalmus maximus</name>
    <name type="common">Turbot</name>
    <name type="synonym">Psetta maxima</name>
    <dbReference type="NCBI Taxonomy" id="52904"/>
    <lineage>
        <taxon>Eukaryota</taxon>
        <taxon>Metazoa</taxon>
        <taxon>Chordata</taxon>
        <taxon>Craniata</taxon>
        <taxon>Vertebrata</taxon>
        <taxon>Euteleostomi</taxon>
        <taxon>Actinopterygii</taxon>
        <taxon>Neopterygii</taxon>
        <taxon>Teleostei</taxon>
        <taxon>Neoteleostei</taxon>
        <taxon>Acanthomorphata</taxon>
        <taxon>Carangaria</taxon>
        <taxon>Pleuronectiformes</taxon>
        <taxon>Pleuronectoidei</taxon>
        <taxon>Scophthalmidae</taxon>
        <taxon>Scophthalmus</taxon>
    </lineage>
</organism>
<proteinExistence type="predicted"/>
<dbReference type="AlphaFoldDB" id="A0A6A4RRM7"/>
<accession>A0A6A4RRM7</accession>
<comment type="caution">
    <text evidence="1">The sequence shown here is derived from an EMBL/GenBank/DDBJ whole genome shotgun (WGS) entry which is preliminary data.</text>
</comment>
<name>A0A6A4RRM7_SCOMX</name>
<protein>
    <submittedName>
        <fullName evidence="1">Uncharacterized protein</fullName>
    </submittedName>
</protein>
<evidence type="ECO:0000313" key="1">
    <source>
        <dbReference type="EMBL" id="KAF0021682.1"/>
    </source>
</evidence>
<evidence type="ECO:0000313" key="2">
    <source>
        <dbReference type="Proteomes" id="UP000438429"/>
    </source>
</evidence>
<gene>
    <name evidence="1" type="ORF">F2P81_026065</name>
</gene>
<reference evidence="1 2" key="1">
    <citation type="submission" date="2019-06" db="EMBL/GenBank/DDBJ databases">
        <title>Draft genomes of female and male turbot (Scophthalmus maximus).</title>
        <authorList>
            <person name="Xu H."/>
            <person name="Xu X.-W."/>
            <person name="Shao C."/>
            <person name="Chen S."/>
        </authorList>
    </citation>
    <scope>NUCLEOTIDE SEQUENCE [LARGE SCALE GENOMIC DNA]</scope>
    <source>
        <strain evidence="1">Ysfricsl-2016a</strain>
        <tissue evidence="1">Blood</tissue>
    </source>
</reference>